<dbReference type="AlphaFoldDB" id="A0A2Z4JSB3"/>
<dbReference type="Proteomes" id="UP000248592">
    <property type="component" value="Chromosome"/>
</dbReference>
<evidence type="ECO:0000313" key="2">
    <source>
        <dbReference type="EMBL" id="AWW49681.1"/>
    </source>
</evidence>
<sequence length="142" mass="14513">MTKYLVPTLTFSTLLGLTACTSMDKLQARLEADPQCPPVMNAKTGALMPCPTPPKAQPAVVTQKNVQPASPPSSNATQAPASNASGTTSPSTPQNSESNKPQASVSNAGSSAKVISPSLMANPECKGVLHQKTGALMPCPNP</sequence>
<gene>
    <name evidence="2" type="ORF">Pas1_04350</name>
</gene>
<feature type="compositionally biased region" description="Polar residues" evidence="1">
    <location>
        <begin position="60"/>
        <end position="110"/>
    </location>
</feature>
<dbReference type="PROSITE" id="PS51257">
    <property type="entry name" value="PROKAR_LIPOPROTEIN"/>
    <property type="match status" value="1"/>
</dbReference>
<dbReference type="RefSeq" id="WP_112294611.1">
    <property type="nucleotide sequence ID" value="NZ_CBCSBS010000001.1"/>
</dbReference>
<reference evidence="3" key="1">
    <citation type="submission" date="2018-06" db="EMBL/GenBank/DDBJ databases">
        <title>Description of a new Polynucleobacter species.</title>
        <authorList>
            <person name="Hahn M.W."/>
        </authorList>
    </citation>
    <scope>NUCLEOTIDE SEQUENCE [LARGE SCALE GENOMIC DNA]</scope>
    <source>
        <strain evidence="3">MG-25-Pas1-D2</strain>
    </source>
</reference>
<evidence type="ECO:0000313" key="3">
    <source>
        <dbReference type="Proteomes" id="UP000248592"/>
    </source>
</evidence>
<protein>
    <submittedName>
        <fullName evidence="2">Uncharacterized protein</fullName>
    </submittedName>
</protein>
<organism evidence="2 3">
    <name type="scientific">Polynucleobacter paneuropaeus</name>
    <dbReference type="NCBI Taxonomy" id="2527775"/>
    <lineage>
        <taxon>Bacteria</taxon>
        <taxon>Pseudomonadati</taxon>
        <taxon>Pseudomonadota</taxon>
        <taxon>Betaproteobacteria</taxon>
        <taxon>Burkholderiales</taxon>
        <taxon>Burkholderiaceae</taxon>
        <taxon>Polynucleobacter</taxon>
    </lineage>
</organism>
<feature type="region of interest" description="Disordered" evidence="1">
    <location>
        <begin position="42"/>
        <end position="115"/>
    </location>
</feature>
<dbReference type="EMBL" id="CP030085">
    <property type="protein sequence ID" value="AWW49681.1"/>
    <property type="molecule type" value="Genomic_DNA"/>
</dbReference>
<name>A0A2Z4JSB3_9BURK</name>
<accession>A0A2Z4JSB3</accession>
<proteinExistence type="predicted"/>
<evidence type="ECO:0000256" key="1">
    <source>
        <dbReference type="SAM" id="MobiDB-lite"/>
    </source>
</evidence>